<proteinExistence type="predicted"/>
<dbReference type="EMBL" id="KU726251">
    <property type="protein sequence ID" value="AMR59826.1"/>
    <property type="molecule type" value="Genomic_DNA"/>
</dbReference>
<protein>
    <submittedName>
        <fullName evidence="1">Uncharacterized protein</fullName>
    </submittedName>
</protein>
<reference evidence="1 2" key="1">
    <citation type="submission" date="2016-02" db="EMBL/GenBank/DDBJ databases">
        <title>Complete genome sequence of a polyvalent bacteriophage, SEGD1, simultaneously inhibiting both Salmonella enterica and Escherichia coli O157:H7.</title>
        <authorList>
            <person name="Fan J."/>
            <person name="Ma J."/>
        </authorList>
    </citation>
    <scope>NUCLEOTIDE SEQUENCE [LARGE SCALE GENOMIC DNA]</scope>
</reference>
<name>A0A142IIN8_9CAUD</name>
<evidence type="ECO:0000313" key="2">
    <source>
        <dbReference type="Proteomes" id="UP000223976"/>
    </source>
</evidence>
<organism evidence="1 2">
    <name type="scientific">Enterobacteria phage SEGD1</name>
    <dbReference type="NCBI Taxonomy" id="1805456"/>
    <lineage>
        <taxon>Viruses</taxon>
        <taxon>Duplodnaviria</taxon>
        <taxon>Heunggongvirae</taxon>
        <taxon>Uroviricota</taxon>
        <taxon>Caudoviricetes</taxon>
        <taxon>Chimalliviridae</taxon>
        <taxon>Seoulvirus</taxon>
        <taxon>Seoulvirus SPN3US</taxon>
    </lineage>
</organism>
<dbReference type="Proteomes" id="UP000223976">
    <property type="component" value="Segment"/>
</dbReference>
<sequence>MSLFQTIKSALERNDADSAFTALQKASNGKLNSVFANNQRMRFYKVGEVDQFYDELFTGVVQSAVYVMPTEQLSQFEKGMRYQRLSNDYSLLNLAIDDCVVLVVY</sequence>
<evidence type="ECO:0000313" key="1">
    <source>
        <dbReference type="EMBL" id="AMR59826.1"/>
    </source>
</evidence>
<accession>A0A142IIN8</accession>
<gene>
    <name evidence="1" type="ORF">SEGD1_179</name>
</gene>